<protein>
    <submittedName>
        <fullName evidence="2">Uncharacterized protein</fullName>
    </submittedName>
</protein>
<gene>
    <name evidence="2" type="ORF">QJ048_17440</name>
</gene>
<proteinExistence type="predicted"/>
<sequence length="234" mass="26380">MKKIALKFSIVVFITFFIAGPLMAQQWKSYVIGVKGDTLNRVDKKDKKQGKWVVRVESLRGEPGYEEEGVFVDGRKEETWRKYSLMGDLLAVENYKWGLKDGSNLYYSSLTGNVAIEESWLAINPDKLYDTIDVENVDDPGHFTRVIIKNDGSSLKHGTWKYYDPTTGFVTKTEFYHLGKLDTDPLAKAASTDSPTSVKKDAAKTSSKPKEVEEFEKQNAGKKKVKVRDGATGY</sequence>
<comment type="caution">
    <text evidence="2">The sequence shown here is derived from an EMBL/GenBank/DDBJ whole genome shotgun (WGS) entry which is preliminary data.</text>
</comment>
<feature type="compositionally biased region" description="Basic and acidic residues" evidence="1">
    <location>
        <begin position="198"/>
        <end position="219"/>
    </location>
</feature>
<feature type="region of interest" description="Disordered" evidence="1">
    <location>
        <begin position="186"/>
        <end position="234"/>
    </location>
</feature>
<dbReference type="RefSeq" id="WP_282335691.1">
    <property type="nucleotide sequence ID" value="NZ_JASBRG010000007.1"/>
</dbReference>
<accession>A0ABT6RI92</accession>
<dbReference type="Proteomes" id="UP001226434">
    <property type="component" value="Unassembled WGS sequence"/>
</dbReference>
<evidence type="ECO:0000256" key="1">
    <source>
        <dbReference type="SAM" id="MobiDB-lite"/>
    </source>
</evidence>
<evidence type="ECO:0000313" key="2">
    <source>
        <dbReference type="EMBL" id="MDI3321584.1"/>
    </source>
</evidence>
<organism evidence="2 3">
    <name type="scientific">Pinibacter soli</name>
    <dbReference type="NCBI Taxonomy" id="3044211"/>
    <lineage>
        <taxon>Bacteria</taxon>
        <taxon>Pseudomonadati</taxon>
        <taxon>Bacteroidota</taxon>
        <taxon>Chitinophagia</taxon>
        <taxon>Chitinophagales</taxon>
        <taxon>Chitinophagaceae</taxon>
        <taxon>Pinibacter</taxon>
    </lineage>
</organism>
<name>A0ABT6RI92_9BACT</name>
<dbReference type="EMBL" id="JASBRG010000007">
    <property type="protein sequence ID" value="MDI3321584.1"/>
    <property type="molecule type" value="Genomic_DNA"/>
</dbReference>
<keyword evidence="3" id="KW-1185">Reference proteome</keyword>
<evidence type="ECO:0000313" key="3">
    <source>
        <dbReference type="Proteomes" id="UP001226434"/>
    </source>
</evidence>
<reference evidence="2 3" key="1">
    <citation type="submission" date="2023-05" db="EMBL/GenBank/DDBJ databases">
        <title>Genome sequence of Pinibacter sp. MAH-24.</title>
        <authorList>
            <person name="Huq M.A."/>
        </authorList>
    </citation>
    <scope>NUCLEOTIDE SEQUENCE [LARGE SCALE GENOMIC DNA]</scope>
    <source>
        <strain evidence="2 3">MAH-24</strain>
    </source>
</reference>